<organism evidence="2 3">
    <name type="scientific">Cronartium quercuum f. sp. fusiforme G11</name>
    <dbReference type="NCBI Taxonomy" id="708437"/>
    <lineage>
        <taxon>Eukaryota</taxon>
        <taxon>Fungi</taxon>
        <taxon>Dikarya</taxon>
        <taxon>Basidiomycota</taxon>
        <taxon>Pucciniomycotina</taxon>
        <taxon>Pucciniomycetes</taxon>
        <taxon>Pucciniales</taxon>
        <taxon>Coleosporiaceae</taxon>
        <taxon>Cronartium</taxon>
    </lineage>
</organism>
<keyword evidence="3" id="KW-1185">Reference proteome</keyword>
<dbReference type="Proteomes" id="UP000886653">
    <property type="component" value="Unassembled WGS sequence"/>
</dbReference>
<gene>
    <name evidence="2" type="ORF">CROQUDRAFT_102002</name>
</gene>
<evidence type="ECO:0000313" key="3">
    <source>
        <dbReference type="Proteomes" id="UP000886653"/>
    </source>
</evidence>
<evidence type="ECO:0000256" key="1">
    <source>
        <dbReference type="SAM" id="MobiDB-lite"/>
    </source>
</evidence>
<dbReference type="EMBL" id="MU167729">
    <property type="protein sequence ID" value="KAG0139189.1"/>
    <property type="molecule type" value="Genomic_DNA"/>
</dbReference>
<sequence>MTLVRGSSGVNSSHGSRKKLVRSFSPPNLRRTSVQSPEDLRAFRSCWEPHPQSRRSFWTPEAPKGLFLRLVGASPSLELHMTFRGALAGVTAPRNR</sequence>
<protein>
    <submittedName>
        <fullName evidence="2">Uncharacterized protein</fullName>
    </submittedName>
</protein>
<dbReference type="AlphaFoldDB" id="A0A9P6N7N0"/>
<comment type="caution">
    <text evidence="2">The sequence shown here is derived from an EMBL/GenBank/DDBJ whole genome shotgun (WGS) entry which is preliminary data.</text>
</comment>
<evidence type="ECO:0000313" key="2">
    <source>
        <dbReference type="EMBL" id="KAG0139189.1"/>
    </source>
</evidence>
<name>A0A9P6N7N0_9BASI</name>
<accession>A0A9P6N7N0</accession>
<reference evidence="2" key="1">
    <citation type="submission" date="2013-11" db="EMBL/GenBank/DDBJ databases">
        <title>Genome sequence of the fusiform rust pathogen reveals effectors for host alternation and coevolution with pine.</title>
        <authorList>
            <consortium name="DOE Joint Genome Institute"/>
            <person name="Smith K."/>
            <person name="Pendleton A."/>
            <person name="Kubisiak T."/>
            <person name="Anderson C."/>
            <person name="Salamov A."/>
            <person name="Aerts A."/>
            <person name="Riley R."/>
            <person name="Clum A."/>
            <person name="Lindquist E."/>
            <person name="Ence D."/>
            <person name="Campbell M."/>
            <person name="Kronenberg Z."/>
            <person name="Feau N."/>
            <person name="Dhillon B."/>
            <person name="Hamelin R."/>
            <person name="Burleigh J."/>
            <person name="Smith J."/>
            <person name="Yandell M."/>
            <person name="Nelson C."/>
            <person name="Grigoriev I."/>
            <person name="Davis J."/>
        </authorList>
    </citation>
    <scope>NUCLEOTIDE SEQUENCE</scope>
    <source>
        <strain evidence="2">G11</strain>
    </source>
</reference>
<feature type="region of interest" description="Disordered" evidence="1">
    <location>
        <begin position="1"/>
        <end position="36"/>
    </location>
</feature>
<proteinExistence type="predicted"/>